<evidence type="ECO:0000256" key="8">
    <source>
        <dbReference type="ARBA" id="ARBA00023315"/>
    </source>
</evidence>
<dbReference type="Pfam" id="PF01529">
    <property type="entry name" value="DHHC"/>
    <property type="match status" value="1"/>
</dbReference>
<keyword evidence="2 11" id="KW-0808">Transferase</keyword>
<evidence type="ECO:0000256" key="2">
    <source>
        <dbReference type="ARBA" id="ARBA00022679"/>
    </source>
</evidence>
<evidence type="ECO:0000256" key="6">
    <source>
        <dbReference type="ARBA" id="ARBA00023139"/>
    </source>
</evidence>
<keyword evidence="5 11" id="KW-0472">Membrane</keyword>
<protein>
    <recommendedName>
        <fullName evidence="11">Palmitoyltransferase</fullName>
        <ecNumber evidence="11">2.3.1.225</ecNumber>
    </recommendedName>
</protein>
<evidence type="ECO:0000256" key="1">
    <source>
        <dbReference type="ARBA" id="ARBA00004141"/>
    </source>
</evidence>
<keyword evidence="8 11" id="KW-0012">Acyltransferase</keyword>
<feature type="transmembrane region" description="Helical" evidence="11">
    <location>
        <begin position="56"/>
        <end position="77"/>
    </location>
</feature>
<evidence type="ECO:0000256" key="7">
    <source>
        <dbReference type="ARBA" id="ARBA00023288"/>
    </source>
</evidence>
<name>A0A9N9YZ08_9HYPO</name>
<keyword evidence="7" id="KW-0449">Lipoprotein</keyword>
<keyword evidence="15" id="KW-1185">Reference proteome</keyword>
<dbReference type="GO" id="GO:0016020">
    <property type="term" value="C:membrane"/>
    <property type="evidence" value="ECO:0007669"/>
    <property type="project" value="UniProtKB-SubCell"/>
</dbReference>
<keyword evidence="3 11" id="KW-0812">Transmembrane</keyword>
<dbReference type="GO" id="GO:0006612">
    <property type="term" value="P:protein targeting to membrane"/>
    <property type="evidence" value="ECO:0007669"/>
    <property type="project" value="TreeGrafter"/>
</dbReference>
<dbReference type="GO" id="GO:0019706">
    <property type="term" value="F:protein-cysteine S-palmitoyltransferase activity"/>
    <property type="evidence" value="ECO:0007669"/>
    <property type="project" value="UniProtKB-EC"/>
</dbReference>
<keyword evidence="6" id="KW-0564">Palmitate</keyword>
<feature type="transmembrane region" description="Helical" evidence="11">
    <location>
        <begin position="228"/>
        <end position="249"/>
    </location>
</feature>
<evidence type="ECO:0000259" key="13">
    <source>
        <dbReference type="Pfam" id="PF01529"/>
    </source>
</evidence>
<evidence type="ECO:0000313" key="15">
    <source>
        <dbReference type="Proteomes" id="UP000775872"/>
    </source>
</evidence>
<dbReference type="PANTHER" id="PTHR22883">
    <property type="entry name" value="ZINC FINGER DHHC DOMAIN CONTAINING PROTEIN"/>
    <property type="match status" value="1"/>
</dbReference>
<comment type="catalytic activity">
    <reaction evidence="10 11">
        <text>L-cysteinyl-[protein] + hexadecanoyl-CoA = S-hexadecanoyl-L-cysteinyl-[protein] + CoA</text>
        <dbReference type="Rhea" id="RHEA:36683"/>
        <dbReference type="Rhea" id="RHEA-COMP:10131"/>
        <dbReference type="Rhea" id="RHEA-COMP:11032"/>
        <dbReference type="ChEBI" id="CHEBI:29950"/>
        <dbReference type="ChEBI" id="CHEBI:57287"/>
        <dbReference type="ChEBI" id="CHEBI:57379"/>
        <dbReference type="ChEBI" id="CHEBI:74151"/>
        <dbReference type="EC" id="2.3.1.225"/>
    </reaction>
</comment>
<evidence type="ECO:0000256" key="11">
    <source>
        <dbReference type="RuleBase" id="RU079119"/>
    </source>
</evidence>
<evidence type="ECO:0000256" key="9">
    <source>
        <dbReference type="ARBA" id="ARBA00038298"/>
    </source>
</evidence>
<feature type="transmembrane region" description="Helical" evidence="11">
    <location>
        <begin position="13"/>
        <end position="35"/>
    </location>
</feature>
<keyword evidence="4 11" id="KW-1133">Transmembrane helix</keyword>
<accession>A0A9N9YZ08</accession>
<feature type="domain" description="Palmitoyltransferase DHHC" evidence="13">
    <location>
        <begin position="147"/>
        <end position="266"/>
    </location>
</feature>
<evidence type="ECO:0000256" key="3">
    <source>
        <dbReference type="ARBA" id="ARBA00022692"/>
    </source>
</evidence>
<gene>
    <name evidence="14" type="ORF">CSOL1703_00010481</name>
</gene>
<dbReference type="GO" id="GO:0005794">
    <property type="term" value="C:Golgi apparatus"/>
    <property type="evidence" value="ECO:0007669"/>
    <property type="project" value="TreeGrafter"/>
</dbReference>
<dbReference type="OrthoDB" id="331948at2759"/>
<feature type="region of interest" description="Disordered" evidence="12">
    <location>
        <begin position="387"/>
        <end position="411"/>
    </location>
</feature>
<comment type="domain">
    <text evidence="11">The DHHC domain is required for palmitoyltransferase activity.</text>
</comment>
<dbReference type="InterPro" id="IPR001594">
    <property type="entry name" value="Palmitoyltrfase_DHHC"/>
</dbReference>
<dbReference type="EC" id="2.3.1.225" evidence="11"/>
<evidence type="ECO:0000256" key="5">
    <source>
        <dbReference type="ARBA" id="ARBA00023136"/>
    </source>
</evidence>
<dbReference type="AlphaFoldDB" id="A0A9N9YZ08"/>
<comment type="caution">
    <text evidence="14">The sequence shown here is derived from an EMBL/GenBank/DDBJ whole genome shotgun (WGS) entry which is preliminary data.</text>
</comment>
<dbReference type="EMBL" id="CABFOC020000007">
    <property type="protein sequence ID" value="CAH0044742.1"/>
    <property type="molecule type" value="Genomic_DNA"/>
</dbReference>
<sequence>MTQPGPSRVATRWAVRIIPCFIVAAFAFAKYAVIAHLCASLPAPVDFLYRQHHERGLAIALIVLYLVFFLLALAAYVRTVYTTQTNPGLVPWSERRQRVHNERKALPHKEREDLESQSWSTPDLSPDSPGLESFYTKTMFICEPDGRPRWCSLCWSWKPDRSHHSSELGRCVRKMDHLCPWVGGMVSETSFNFFAQFTYWVSMYLSVCVATAGYCLHKQIQASDPLDWRVVVILALSGLFGLFAFGMSMTSTRYIVENITNIDVFKRRAVHYIAIRVPRGTPSTASYQTVTFPLPGPPGTEPHSPANGFTPSSRDRQAVRTFAIVKTEPGENPFDLGYWRNFKSVMGNNIFEWLLPIKYSPCCNHDNPEGFYEFGWLIEELKERHGLPQGHRRRHSRAGEVEMVERRPSRH</sequence>
<dbReference type="Proteomes" id="UP000775872">
    <property type="component" value="Unassembled WGS sequence"/>
</dbReference>
<feature type="region of interest" description="Disordered" evidence="12">
    <location>
        <begin position="101"/>
        <end position="127"/>
    </location>
</feature>
<dbReference type="InterPro" id="IPR039859">
    <property type="entry name" value="PFA4/ZDH16/20/ERF2-like"/>
</dbReference>
<reference evidence="14 15" key="2">
    <citation type="submission" date="2021-10" db="EMBL/GenBank/DDBJ databases">
        <authorList>
            <person name="Piombo E."/>
        </authorList>
    </citation>
    <scope>NUCLEOTIDE SEQUENCE [LARGE SCALE GENOMIC DNA]</scope>
</reference>
<evidence type="ECO:0000256" key="4">
    <source>
        <dbReference type="ARBA" id="ARBA00022989"/>
    </source>
</evidence>
<dbReference type="GO" id="GO:0005783">
    <property type="term" value="C:endoplasmic reticulum"/>
    <property type="evidence" value="ECO:0007669"/>
    <property type="project" value="TreeGrafter"/>
</dbReference>
<comment type="similarity">
    <text evidence="9">Belongs to the DHHC palmitoyltransferase family. PFA5 subfamily.</text>
</comment>
<reference evidence="15" key="1">
    <citation type="submission" date="2019-06" db="EMBL/GenBank/DDBJ databases">
        <authorList>
            <person name="Broberg M."/>
        </authorList>
    </citation>
    <scope>NUCLEOTIDE SEQUENCE [LARGE SCALE GENOMIC DNA]</scope>
</reference>
<feature type="transmembrane region" description="Helical" evidence="11">
    <location>
        <begin position="197"/>
        <end position="216"/>
    </location>
</feature>
<dbReference type="PANTHER" id="PTHR22883:SF23">
    <property type="entry name" value="PALMITOYLTRANSFERASE ZDHHC6"/>
    <property type="match status" value="1"/>
</dbReference>
<evidence type="ECO:0000256" key="12">
    <source>
        <dbReference type="SAM" id="MobiDB-lite"/>
    </source>
</evidence>
<proteinExistence type="inferred from homology"/>
<feature type="compositionally biased region" description="Basic and acidic residues" evidence="12">
    <location>
        <begin position="101"/>
        <end position="114"/>
    </location>
</feature>
<evidence type="ECO:0000256" key="10">
    <source>
        <dbReference type="ARBA" id="ARBA00048048"/>
    </source>
</evidence>
<dbReference type="PROSITE" id="PS50216">
    <property type="entry name" value="DHHC"/>
    <property type="match status" value="1"/>
</dbReference>
<organism evidence="14 15">
    <name type="scientific">Clonostachys solani</name>
    <dbReference type="NCBI Taxonomy" id="160281"/>
    <lineage>
        <taxon>Eukaryota</taxon>
        <taxon>Fungi</taxon>
        <taxon>Dikarya</taxon>
        <taxon>Ascomycota</taxon>
        <taxon>Pezizomycotina</taxon>
        <taxon>Sordariomycetes</taxon>
        <taxon>Hypocreomycetidae</taxon>
        <taxon>Hypocreales</taxon>
        <taxon>Bionectriaceae</taxon>
        <taxon>Clonostachys</taxon>
    </lineage>
</organism>
<evidence type="ECO:0000313" key="14">
    <source>
        <dbReference type="EMBL" id="CAH0044742.1"/>
    </source>
</evidence>
<comment type="subcellular location">
    <subcellularLocation>
        <location evidence="1">Membrane</location>
        <topology evidence="1">Multi-pass membrane protein</topology>
    </subcellularLocation>
</comment>
<feature type="compositionally biased region" description="Basic and acidic residues" evidence="12">
    <location>
        <begin position="397"/>
        <end position="411"/>
    </location>
</feature>